<dbReference type="PANTHER" id="PTHR36181:SF2">
    <property type="entry name" value="INTRON-ENCODED ENDONUCLEASE AI3-RELATED"/>
    <property type="match status" value="1"/>
</dbReference>
<dbReference type="Pfam" id="PF00961">
    <property type="entry name" value="LAGLIDADG_1"/>
    <property type="match status" value="1"/>
</dbReference>
<dbReference type="EMBL" id="L43359">
    <property type="protein sequence ID" value="AAL34315.1"/>
    <property type="molecule type" value="Genomic_DNA"/>
</dbReference>
<evidence type="ECO:0000313" key="2">
    <source>
        <dbReference type="EMBL" id="AAL34315.1"/>
    </source>
</evidence>
<organism evidence="2">
    <name type="scientific">Pterosperma cristatum</name>
    <dbReference type="NCBI Taxonomy" id="38836"/>
    <lineage>
        <taxon>Eukaryota</taxon>
        <taxon>Viridiplantae</taxon>
        <taxon>Chlorophyta</taxon>
        <taxon>Pyramimonadophyceae</taxon>
        <taxon>Pyramimonadales</taxon>
        <taxon>Pyramimonadaceae</taxon>
        <taxon>Pterosperma</taxon>
    </lineage>
</organism>
<name>Q8WL01_9CHLO</name>
<dbReference type="InterPro" id="IPR027434">
    <property type="entry name" value="Homing_endonucl"/>
</dbReference>
<protein>
    <recommendedName>
        <fullName evidence="1">Homing endonuclease LAGLIDADG domain-containing protein</fullName>
    </recommendedName>
</protein>
<geneLocation type="chloroplast" evidence="2"/>
<dbReference type="InterPro" id="IPR004860">
    <property type="entry name" value="LAGLIDADG_dom"/>
</dbReference>
<sequence>MNLDAQWVVGFVDGEGCFHIGINNNASMKDELGVQVLPEFTVVQHEIDEQVLYALKAHFKCGVVRKNHGTRLAYRAPLRGQENLLKTVIPFFEKHQLKTRKRVDFQKFRKVLLMMEKGEHLTKDGLEKFVKSSNNELPKIS</sequence>
<dbReference type="AlphaFoldDB" id="Q8WL01"/>
<feature type="domain" description="Homing endonuclease LAGLIDADG" evidence="1">
    <location>
        <begin position="9"/>
        <end position="111"/>
    </location>
</feature>
<evidence type="ECO:0000259" key="1">
    <source>
        <dbReference type="Pfam" id="PF00961"/>
    </source>
</evidence>
<dbReference type="PANTHER" id="PTHR36181">
    <property type="entry name" value="INTRON-ENCODED ENDONUCLEASE AI3-RELATED"/>
    <property type="match status" value="1"/>
</dbReference>
<proteinExistence type="predicted"/>
<dbReference type="SUPFAM" id="SSF55608">
    <property type="entry name" value="Homing endonucleases"/>
    <property type="match status" value="1"/>
</dbReference>
<reference evidence="2" key="1">
    <citation type="journal article" date="2006" name="BMC Biol.">
        <title>The complete chloroplast DNA sequence of the green alga Oltmannsiellopsis viridis reveals a distinctive quadripartite architecture in the chloroplast genome of early diverging ulvophytes.</title>
        <authorList>
            <person name="Pombert J.F."/>
            <person name="Lemieux C."/>
            <person name="Turmel M."/>
        </authorList>
    </citation>
    <scope>NUCLEOTIDE SEQUENCE</scope>
</reference>
<dbReference type="GO" id="GO:0004519">
    <property type="term" value="F:endonuclease activity"/>
    <property type="evidence" value="ECO:0007669"/>
    <property type="project" value="InterPro"/>
</dbReference>
<dbReference type="Gene3D" id="3.10.28.10">
    <property type="entry name" value="Homing endonucleases"/>
    <property type="match status" value="1"/>
</dbReference>
<accession>Q8WL01</accession>
<keyword evidence="2" id="KW-0934">Plastid</keyword>
<dbReference type="InterPro" id="IPR051289">
    <property type="entry name" value="LAGLIDADG_Endonuclease"/>
</dbReference>
<keyword evidence="2" id="KW-0150">Chloroplast</keyword>
<dbReference type="GO" id="GO:0005739">
    <property type="term" value="C:mitochondrion"/>
    <property type="evidence" value="ECO:0007669"/>
    <property type="project" value="UniProtKB-ARBA"/>
</dbReference>